<keyword evidence="3" id="KW-1185">Reference proteome</keyword>
<sequence>MSKEKLSARQWARLDAELRRGPPAWGYTEDQCWTPGRVKTLIGRLFHIGNTIECVGKLLYRHGWSVQVPARPALERDEEAIAVWKDEVWPAVKAPRRTWAPTSASKTRQARG</sequence>
<reference evidence="2 3" key="1">
    <citation type="submission" date="2016-10" db="EMBL/GenBank/DDBJ databases">
        <authorList>
            <person name="de Groot N.N."/>
        </authorList>
    </citation>
    <scope>NUCLEOTIDE SEQUENCE [LARGE SCALE GENOMIC DNA]</scope>
    <source>
        <strain evidence="2 3">CGMCC 4.7037</strain>
    </source>
</reference>
<evidence type="ECO:0000313" key="3">
    <source>
        <dbReference type="Proteomes" id="UP000236732"/>
    </source>
</evidence>
<evidence type="ECO:0000313" key="2">
    <source>
        <dbReference type="EMBL" id="SEG82321.1"/>
    </source>
</evidence>
<evidence type="ECO:0000259" key="1">
    <source>
        <dbReference type="Pfam" id="PF13592"/>
    </source>
</evidence>
<dbReference type="EMBL" id="FNVT01000005">
    <property type="protein sequence ID" value="SEG82321.1"/>
    <property type="molecule type" value="Genomic_DNA"/>
</dbReference>
<dbReference type="InterPro" id="IPR025959">
    <property type="entry name" value="Winged_HTH_dom"/>
</dbReference>
<organism evidence="2 3">
    <name type="scientific">Nonomuraea solani</name>
    <dbReference type="NCBI Taxonomy" id="1144553"/>
    <lineage>
        <taxon>Bacteria</taxon>
        <taxon>Bacillati</taxon>
        <taxon>Actinomycetota</taxon>
        <taxon>Actinomycetes</taxon>
        <taxon>Streptosporangiales</taxon>
        <taxon>Streptosporangiaceae</taxon>
        <taxon>Nonomuraea</taxon>
    </lineage>
</organism>
<feature type="domain" description="Winged helix-turn helix" evidence="1">
    <location>
        <begin position="29"/>
        <end position="87"/>
    </location>
</feature>
<dbReference type="Proteomes" id="UP000236732">
    <property type="component" value="Unassembled WGS sequence"/>
</dbReference>
<name>A0A1H6DAH7_9ACTN</name>
<dbReference type="AlphaFoldDB" id="A0A1H6DAH7"/>
<proteinExistence type="predicted"/>
<protein>
    <submittedName>
        <fullName evidence="2">Winged helix-turn helix</fullName>
    </submittedName>
</protein>
<gene>
    <name evidence="2" type="ORF">SAMN05444920_10532</name>
</gene>
<accession>A0A1H6DAH7</accession>
<dbReference type="Pfam" id="PF13592">
    <property type="entry name" value="HTH_33"/>
    <property type="match status" value="1"/>
</dbReference>
<dbReference type="RefSeq" id="WP_200824104.1">
    <property type="nucleotide sequence ID" value="NZ_FNVT01000005.1"/>
</dbReference>